<feature type="domain" description="Beta-ketoacyl-[acyl-carrier-protein] synthase III C-terminal" evidence="13">
    <location>
        <begin position="242"/>
        <end position="330"/>
    </location>
</feature>
<dbReference type="FunFam" id="3.40.47.10:FF:000004">
    <property type="entry name" value="3-oxoacyl-[acyl-carrier-protein] synthase 3"/>
    <property type="match status" value="1"/>
</dbReference>
<dbReference type="GO" id="GO:0033818">
    <property type="term" value="F:beta-ketoacyl-acyl-carrier-protein synthase III activity"/>
    <property type="evidence" value="ECO:0007669"/>
    <property type="project" value="UniProtKB-UniRule"/>
</dbReference>
<dbReference type="Proteomes" id="UP000027170">
    <property type="component" value="Unassembled WGS sequence"/>
</dbReference>
<comment type="function">
    <text evidence="12">Catalyzes the condensation reaction of fatty acid synthesis by the addition to an acyl acceptor of two carbons from malonyl-ACP. Catalyzes the first condensation reaction which initiates fatty acid synthesis and may therefore play a role in governing the total rate of fatty acid production. Possesses both acetoacetyl-ACP synthase and acetyl transacylase activities. Its substrate specificity determines the biosynthesis of branched-chain and/or straight-chain of fatty acids.</text>
</comment>
<evidence type="ECO:0000256" key="10">
    <source>
        <dbReference type="ARBA" id="ARBA00023315"/>
    </source>
</evidence>
<reference evidence="15 16" key="1">
    <citation type="submission" date="2014-03" db="EMBL/GenBank/DDBJ databases">
        <title>The genomes of two eusocial bee gut symbionts.</title>
        <authorList>
            <person name="Kwong W.K."/>
            <person name="Engel P."/>
            <person name="Koch H."/>
            <person name="Moran N.A."/>
        </authorList>
    </citation>
    <scope>NUCLEOTIDE SEQUENCE [LARGE SCALE GENOMIC DNA]</scope>
    <source>
        <strain evidence="16">wkB29</strain>
    </source>
</reference>
<dbReference type="Pfam" id="PF08541">
    <property type="entry name" value="ACP_syn_III_C"/>
    <property type="match status" value="1"/>
</dbReference>
<keyword evidence="9 12" id="KW-0511">Multifunctional enzyme</keyword>
<keyword evidence="7 12" id="KW-0443">Lipid metabolism</keyword>
<dbReference type="Gene3D" id="3.40.47.10">
    <property type="match status" value="1"/>
</dbReference>
<comment type="similarity">
    <text evidence="2 12">Belongs to the thiolase-like superfamily. FabH family.</text>
</comment>
<dbReference type="CDD" id="cd00830">
    <property type="entry name" value="KAS_III"/>
    <property type="match status" value="1"/>
</dbReference>
<dbReference type="InterPro" id="IPR013747">
    <property type="entry name" value="ACP_syn_III_C"/>
</dbReference>
<sequence length="330" mass="34779">MAFVVNKDYAMLNAHILGTGSYLPARRLSNDDLSKIVDTSDEWIATRTGIRARHIAAENEQTSDLAVAAAQAALADAAIAAEDIDLIIVATSTPDMTFPATACIVQNKLGISGCPAFDVQAVCAGFMYAMATANAYIKSGMASKALVIGAETFSRLLDWNDRRTCVLFGDGAGAVVLGASEQEGGIIKTRLQADGGYSHILQTPGKIAAGNIEGSPYLYMDGQAVYKFAVKALANIAKEVIEESGLQPADIDWIIPHQANLRIIESTARHLGIPMDKVIVTLAEQGNTSAASIPLALDDGIKSGRIQHGQTLLLEGIGGGFAWGAITLKY</sequence>
<evidence type="ECO:0000259" key="14">
    <source>
        <dbReference type="Pfam" id="PF08545"/>
    </source>
</evidence>
<evidence type="ECO:0000256" key="11">
    <source>
        <dbReference type="ARBA" id="ARBA00051096"/>
    </source>
</evidence>
<evidence type="ECO:0000313" key="15">
    <source>
        <dbReference type="EMBL" id="KDN14490.1"/>
    </source>
</evidence>
<comment type="caution">
    <text evidence="15">The sequence shown here is derived from an EMBL/GenBank/DDBJ whole genome shotgun (WGS) entry which is preliminary data.</text>
</comment>
<comment type="subunit">
    <text evidence="12">Homodimer.</text>
</comment>
<dbReference type="GO" id="GO:0005737">
    <property type="term" value="C:cytoplasm"/>
    <property type="evidence" value="ECO:0007669"/>
    <property type="project" value="UniProtKB-SubCell"/>
</dbReference>
<feature type="region of interest" description="ACP-binding" evidence="12">
    <location>
        <begin position="258"/>
        <end position="262"/>
    </location>
</feature>
<comment type="pathway">
    <text evidence="1 12">Lipid metabolism; fatty acid biosynthesis.</text>
</comment>
<protein>
    <recommendedName>
        <fullName evidence="3 12">Beta-ketoacyl-[acyl-carrier-protein] synthase III</fullName>
        <shortName evidence="12">Beta-ketoacyl-ACP synthase III</shortName>
        <shortName evidence="12">KAS III</shortName>
        <ecNumber evidence="3 12">2.3.1.180</ecNumber>
    </recommendedName>
    <alternativeName>
        <fullName evidence="12">3-oxoacyl-[acyl-carrier-protein] synthase 3</fullName>
    </alternativeName>
    <alternativeName>
        <fullName evidence="12">3-oxoacyl-[acyl-carrier-protein] synthase III</fullName>
    </alternativeName>
</protein>
<dbReference type="NCBIfam" id="TIGR00747">
    <property type="entry name" value="fabH"/>
    <property type="match status" value="1"/>
</dbReference>
<dbReference type="GO" id="GO:0006633">
    <property type="term" value="P:fatty acid biosynthetic process"/>
    <property type="evidence" value="ECO:0007669"/>
    <property type="project" value="UniProtKB-UniRule"/>
</dbReference>
<dbReference type="EC" id="2.3.1.180" evidence="3 12"/>
<feature type="active site" evidence="12">
    <location>
        <position position="287"/>
    </location>
</feature>
<organism evidence="15 16">
    <name type="scientific">Snodgrassella communis</name>
    <dbReference type="NCBI Taxonomy" id="2946699"/>
    <lineage>
        <taxon>Bacteria</taxon>
        <taxon>Pseudomonadati</taxon>
        <taxon>Pseudomonadota</taxon>
        <taxon>Betaproteobacteria</taxon>
        <taxon>Neisseriales</taxon>
        <taxon>Neisseriaceae</taxon>
        <taxon>Snodgrassella</taxon>
    </lineage>
</organism>
<evidence type="ECO:0000256" key="6">
    <source>
        <dbReference type="ARBA" id="ARBA00022832"/>
    </source>
</evidence>
<dbReference type="PANTHER" id="PTHR43091">
    <property type="entry name" value="3-OXOACYL-[ACYL-CARRIER-PROTEIN] SYNTHASE"/>
    <property type="match status" value="1"/>
</dbReference>
<dbReference type="AlphaFoldDB" id="A0A836MQD2"/>
<evidence type="ECO:0000259" key="13">
    <source>
        <dbReference type="Pfam" id="PF08541"/>
    </source>
</evidence>
<dbReference type="GO" id="GO:0004315">
    <property type="term" value="F:3-oxoacyl-[acyl-carrier-protein] synthase activity"/>
    <property type="evidence" value="ECO:0007669"/>
    <property type="project" value="InterPro"/>
</dbReference>
<keyword evidence="5 12" id="KW-0808">Transferase</keyword>
<comment type="catalytic activity">
    <reaction evidence="11">
        <text>malonyl-[ACP] + acetyl-CoA + H(+) = 3-oxobutanoyl-[ACP] + CO2 + CoA</text>
        <dbReference type="Rhea" id="RHEA:12080"/>
        <dbReference type="Rhea" id="RHEA-COMP:9623"/>
        <dbReference type="Rhea" id="RHEA-COMP:9625"/>
        <dbReference type="ChEBI" id="CHEBI:15378"/>
        <dbReference type="ChEBI" id="CHEBI:16526"/>
        <dbReference type="ChEBI" id="CHEBI:57287"/>
        <dbReference type="ChEBI" id="CHEBI:57288"/>
        <dbReference type="ChEBI" id="CHEBI:78449"/>
        <dbReference type="ChEBI" id="CHEBI:78450"/>
        <dbReference type="EC" id="2.3.1.180"/>
    </reaction>
    <physiologicalReaction direction="left-to-right" evidence="11">
        <dbReference type="Rhea" id="RHEA:12081"/>
    </physiologicalReaction>
</comment>
<comment type="subcellular location">
    <subcellularLocation>
        <location evidence="12">Cytoplasm</location>
    </subcellularLocation>
</comment>
<evidence type="ECO:0000256" key="5">
    <source>
        <dbReference type="ARBA" id="ARBA00022679"/>
    </source>
</evidence>
<dbReference type="EMBL" id="JFZV01000007">
    <property type="protein sequence ID" value="KDN14490.1"/>
    <property type="molecule type" value="Genomic_DNA"/>
</dbReference>
<keyword evidence="16" id="KW-1185">Reference proteome</keyword>
<dbReference type="SUPFAM" id="SSF53901">
    <property type="entry name" value="Thiolase-like"/>
    <property type="match status" value="1"/>
</dbReference>
<evidence type="ECO:0000256" key="9">
    <source>
        <dbReference type="ARBA" id="ARBA00023268"/>
    </source>
</evidence>
<keyword evidence="8 12" id="KW-0275">Fatty acid biosynthesis</keyword>
<dbReference type="InterPro" id="IPR004655">
    <property type="entry name" value="FabH"/>
</dbReference>
<feature type="domain" description="Beta-ketoacyl-[acyl-carrier-protein] synthase III N-terminal" evidence="14">
    <location>
        <begin position="117"/>
        <end position="195"/>
    </location>
</feature>
<evidence type="ECO:0000256" key="8">
    <source>
        <dbReference type="ARBA" id="ARBA00023160"/>
    </source>
</evidence>
<dbReference type="HAMAP" id="MF_01815">
    <property type="entry name" value="FabH"/>
    <property type="match status" value="1"/>
</dbReference>
<evidence type="ECO:0000256" key="4">
    <source>
        <dbReference type="ARBA" id="ARBA00022516"/>
    </source>
</evidence>
<evidence type="ECO:0000256" key="3">
    <source>
        <dbReference type="ARBA" id="ARBA00012333"/>
    </source>
</evidence>
<feature type="active site" evidence="12">
    <location>
        <position position="257"/>
    </location>
</feature>
<dbReference type="NCBIfam" id="NF006829">
    <property type="entry name" value="PRK09352.1"/>
    <property type="match status" value="1"/>
</dbReference>
<keyword evidence="10 12" id="KW-0012">Acyltransferase</keyword>
<keyword evidence="6 12" id="KW-0276">Fatty acid metabolism</keyword>
<comment type="domain">
    <text evidence="12">The last Arg residue of the ACP-binding site is essential for the weak association between ACP/AcpP and FabH.</text>
</comment>
<evidence type="ECO:0000313" key="16">
    <source>
        <dbReference type="Proteomes" id="UP000027170"/>
    </source>
</evidence>
<name>A0A836MQD2_9NEIS</name>
<evidence type="ECO:0000256" key="12">
    <source>
        <dbReference type="HAMAP-Rule" id="MF_01815"/>
    </source>
</evidence>
<accession>A0A836MQD2</accession>
<dbReference type="Pfam" id="PF08545">
    <property type="entry name" value="ACP_syn_III"/>
    <property type="match status" value="1"/>
</dbReference>
<dbReference type="PANTHER" id="PTHR43091:SF1">
    <property type="entry name" value="BETA-KETOACYL-[ACYL-CARRIER-PROTEIN] SYNTHASE III, CHLOROPLASTIC"/>
    <property type="match status" value="1"/>
</dbReference>
<evidence type="ECO:0000256" key="2">
    <source>
        <dbReference type="ARBA" id="ARBA00008642"/>
    </source>
</evidence>
<keyword evidence="12" id="KW-0963">Cytoplasm</keyword>
<keyword evidence="4 12" id="KW-0444">Lipid biosynthesis</keyword>
<dbReference type="InterPro" id="IPR013751">
    <property type="entry name" value="ACP_syn_III_N"/>
</dbReference>
<evidence type="ECO:0000256" key="7">
    <source>
        <dbReference type="ARBA" id="ARBA00023098"/>
    </source>
</evidence>
<proteinExistence type="inferred from homology"/>
<evidence type="ECO:0000256" key="1">
    <source>
        <dbReference type="ARBA" id="ARBA00005194"/>
    </source>
</evidence>
<feature type="active site" evidence="12">
    <location>
        <position position="123"/>
    </location>
</feature>
<dbReference type="UniPathway" id="UPA00094"/>
<gene>
    <name evidence="12" type="primary">fabH</name>
    <name evidence="15" type="ORF">SALWKB29_1579</name>
</gene>
<dbReference type="InterPro" id="IPR016039">
    <property type="entry name" value="Thiolase-like"/>
</dbReference>